<accession>A0A8J7S5K2</accession>
<dbReference type="RefSeq" id="WP_209591319.1">
    <property type="nucleotide sequence ID" value="NZ_JAGGMU010000003.1"/>
</dbReference>
<dbReference type="HAMAP" id="MF_00769">
    <property type="entry name" value="2PGK"/>
    <property type="match status" value="1"/>
</dbReference>
<keyword evidence="1 5" id="KW-0808">Transferase</keyword>
<dbReference type="EC" id="2.7.2.16" evidence="5"/>
<evidence type="ECO:0000313" key="8">
    <source>
        <dbReference type="Proteomes" id="UP000740329"/>
    </source>
</evidence>
<dbReference type="PROSITE" id="PS51161">
    <property type="entry name" value="ATP_CONE"/>
    <property type="match status" value="1"/>
</dbReference>
<dbReference type="OrthoDB" id="358692at2157"/>
<dbReference type="EMBL" id="JAGGMV010000003">
    <property type="protein sequence ID" value="MBP2201798.1"/>
    <property type="molecule type" value="Genomic_DNA"/>
</dbReference>
<evidence type="ECO:0000256" key="3">
    <source>
        <dbReference type="ARBA" id="ARBA00022777"/>
    </source>
</evidence>
<dbReference type="UniPathway" id="UPA00551">
    <property type="reaction ID" value="UER00609"/>
</dbReference>
<dbReference type="InterPro" id="IPR020872">
    <property type="entry name" value="2PKG"/>
</dbReference>
<feature type="domain" description="ATP-cone" evidence="6">
    <location>
        <begin position="10"/>
        <end position="95"/>
    </location>
</feature>
<evidence type="ECO:0000256" key="4">
    <source>
        <dbReference type="ARBA" id="ARBA00022840"/>
    </source>
</evidence>
<comment type="similarity">
    <text evidence="5">Belongs to the 2-phosphoglycerate kinase family.</text>
</comment>
<dbReference type="NCBIfam" id="NF003259">
    <property type="entry name" value="PRK04220.1"/>
    <property type="match status" value="1"/>
</dbReference>
<dbReference type="PANTHER" id="PTHR33477">
    <property type="entry name" value="P-LOOP NTPASE DOMAIN-CONTAINING PROTEIN LPA1 HOMOLOG 1"/>
    <property type="match status" value="1"/>
</dbReference>
<sequence>MIFDKITDKIIVTAKDYEMPFSKGLLARSLTTAGMKPSEAYIFARGIEADLNHDSLKRISKYELRQRVYYSLISNDYEDIAEKYLIWRRILKKHSVIILVGGASGVGTSTIAFELASRLGISSVIGTDSIREVMRRSISKDVVPMLYESSYTAWRALRNYDEDDDDLYIQGFIRHVEPVLLGIEGIIDRCLTEGTSVIIEGTHIVPGMISDKYHDIPNVIFLTLTLSSENVHKKRFIARAKVSDRPLERYLENFEIINNINKYIVKDSNAHIVPVIENVSISDTVQECLEIVTNKFNTLDEEEGGEIEELI</sequence>
<proteinExistence type="inferred from homology"/>
<comment type="function">
    <text evidence="5">Catalyzes the phosphorylation of 2-phosphoglycerate to 2,3-diphosphoglycerate. Involved in the biosynthesis of cyclic 2,3-bisphosphoglycerate, a thermoprotectant.</text>
</comment>
<name>A0A8J7S5K2_METVO</name>
<dbReference type="InterPro" id="IPR027417">
    <property type="entry name" value="P-loop_NTPase"/>
</dbReference>
<dbReference type="GO" id="GO:0005524">
    <property type="term" value="F:ATP binding"/>
    <property type="evidence" value="ECO:0007669"/>
    <property type="project" value="UniProtKB-UniRule"/>
</dbReference>
<gene>
    <name evidence="5" type="primary">pgk2</name>
    <name evidence="7" type="ORF">J3E07_001223</name>
</gene>
<evidence type="ECO:0000256" key="5">
    <source>
        <dbReference type="HAMAP-Rule" id="MF_00769"/>
    </source>
</evidence>
<dbReference type="Gene3D" id="3.40.50.300">
    <property type="entry name" value="P-loop containing nucleotide triphosphate hydrolases"/>
    <property type="match status" value="1"/>
</dbReference>
<keyword evidence="3 5" id="KW-0418">Kinase</keyword>
<evidence type="ECO:0000313" key="7">
    <source>
        <dbReference type="EMBL" id="MBP2201798.1"/>
    </source>
</evidence>
<keyword evidence="4 5" id="KW-0067">ATP-binding</keyword>
<dbReference type="GO" id="GO:0016301">
    <property type="term" value="F:kinase activity"/>
    <property type="evidence" value="ECO:0007669"/>
    <property type="project" value="UniProtKB-KW"/>
</dbReference>
<evidence type="ECO:0000259" key="6">
    <source>
        <dbReference type="PROSITE" id="PS51161"/>
    </source>
</evidence>
<dbReference type="AlphaFoldDB" id="A0A8J7S5K2"/>
<keyword evidence="2 5" id="KW-0547">Nucleotide-binding</keyword>
<dbReference type="SUPFAM" id="SSF52540">
    <property type="entry name" value="P-loop containing nucleoside triphosphate hydrolases"/>
    <property type="match status" value="1"/>
</dbReference>
<dbReference type="Pfam" id="PF03477">
    <property type="entry name" value="ATP-cone"/>
    <property type="match status" value="1"/>
</dbReference>
<dbReference type="GO" id="GO:0016774">
    <property type="term" value="F:phosphotransferase activity, carboxyl group as acceptor"/>
    <property type="evidence" value="ECO:0007669"/>
    <property type="project" value="UniProtKB-UniRule"/>
</dbReference>
<dbReference type="InterPro" id="IPR005144">
    <property type="entry name" value="ATP-cone_dom"/>
</dbReference>
<comment type="cofactor">
    <cofactor evidence="5">
        <name>a divalent metal cation</name>
        <dbReference type="ChEBI" id="CHEBI:60240"/>
    </cofactor>
</comment>
<dbReference type="PANTHER" id="PTHR33477:SF3">
    <property type="entry name" value="P-LOOP NTPASE DOMAIN-CONTAINING PROTEIN LPA1 HOMOLOG 1"/>
    <property type="match status" value="1"/>
</dbReference>
<protein>
    <recommendedName>
        <fullName evidence="5">2-phosphoglycerate kinase</fullName>
        <shortName evidence="5">2PGK</shortName>
        <ecNumber evidence="5">2.7.2.16</ecNumber>
    </recommendedName>
</protein>
<reference evidence="7" key="1">
    <citation type="submission" date="2021-03" db="EMBL/GenBank/DDBJ databases">
        <title>Genomic Encyclopedia of Type Strains, Phase IV (KMG-V): Genome sequencing to study the core and pangenomes of soil and plant-associated prokaryotes.</title>
        <authorList>
            <person name="Whitman W."/>
        </authorList>
    </citation>
    <scope>NUCLEOTIDE SEQUENCE</scope>
    <source>
        <strain evidence="7">C4</strain>
    </source>
</reference>
<dbReference type="Proteomes" id="UP000740329">
    <property type="component" value="Unassembled WGS sequence"/>
</dbReference>
<evidence type="ECO:0000256" key="2">
    <source>
        <dbReference type="ARBA" id="ARBA00022741"/>
    </source>
</evidence>
<evidence type="ECO:0000256" key="1">
    <source>
        <dbReference type="ARBA" id="ARBA00022679"/>
    </source>
</evidence>
<organism evidence="7 8">
    <name type="scientific">Methanococcus voltae</name>
    <dbReference type="NCBI Taxonomy" id="2188"/>
    <lineage>
        <taxon>Archaea</taxon>
        <taxon>Methanobacteriati</taxon>
        <taxon>Methanobacteriota</taxon>
        <taxon>Methanomada group</taxon>
        <taxon>Methanococci</taxon>
        <taxon>Methanococcales</taxon>
        <taxon>Methanococcaceae</taxon>
        <taxon>Methanococcus</taxon>
    </lineage>
</organism>
<comment type="caution">
    <text evidence="7">The sequence shown here is derived from an EMBL/GenBank/DDBJ whole genome shotgun (WGS) entry which is preliminary data.</text>
</comment>
<comment type="pathway">
    <text evidence="5">Thermoadapter biosynthesis; cyclic 2,3-diphosphoglycerate biosynthesis; cyclic 2,3-diphosphoglycerate from 2-phospho-D-glycerate: step 1/2.</text>
</comment>
<comment type="catalytic activity">
    <reaction evidence="5">
        <text>(2R)-2-phosphoglycerate + ATP = (2R)-2,3-bisphosphoglycerate + ADP + H(+)</text>
        <dbReference type="Rhea" id="RHEA:42408"/>
        <dbReference type="ChEBI" id="CHEBI:15378"/>
        <dbReference type="ChEBI" id="CHEBI:30616"/>
        <dbReference type="ChEBI" id="CHEBI:58248"/>
        <dbReference type="ChEBI" id="CHEBI:58289"/>
        <dbReference type="ChEBI" id="CHEBI:456216"/>
        <dbReference type="EC" id="2.7.2.16"/>
    </reaction>
</comment>